<sequence length="477" mass="53350">MFASTANVVAAACQNSFDYSVFGPREHIENLHPHNRRGTGGLRDGMVTFAQRVQGREKPWQEWSVPAGSGAITEAERLLQQENRADIYVSQAAFQYRRSISQITAIGACYTDLDYHNCVRWKGRRPADVASAVIGHLEDAMIPAPSYILSTGRGLVCVWLTELLPRVALPRWNAVQKRLGEVLEPFGADKRALDAARVFRLCGSENSRADWDRRTVGMVWCQGSPDAPARHVFGTLADEVLPVTHAELISLRSERAKRKAEGNDKTAPVLRHTAESYWESVLTDLQRLRAHRCPEGALPEGQRDAWLFVAGVAISWISPPDVLGREIITLADEAAGWRDGETRSRMSAIIKRARQAAAGQKITFGKREVNCRYRMKATTIVEWLGIDPAEQRAAGLRVLVDQDRKRQLNTERTKESRHRRGAKDRTEQQAERLSMGGMALYLQATKGLKRDELAERFGVSTGQMSKAMREARRGMPA</sequence>
<evidence type="ECO:0000313" key="2">
    <source>
        <dbReference type="EMBL" id="ARQ11013.1"/>
    </source>
</evidence>
<dbReference type="EMBL" id="CP020906">
    <property type="protein sequence ID" value="ARQ11013.1"/>
    <property type="molecule type" value="Genomic_DNA"/>
</dbReference>
<evidence type="ECO:0000256" key="1">
    <source>
        <dbReference type="SAM" id="MobiDB-lite"/>
    </source>
</evidence>
<reference evidence="2 3" key="1">
    <citation type="submission" date="2017-04" db="EMBL/GenBank/DDBJ databases">
        <title>Complete genome sequences of Rhizobium genomic linages associated to common bean (phaseolus vulgaris).</title>
        <authorList>
            <person name="Santamaria R.I."/>
            <person name="Bustos P."/>
            <person name="Perez-Carrascal O."/>
            <person name="Martinez-Flores I."/>
            <person name="Juarez S."/>
            <person name="Lozano L."/>
            <person name="Miranda F."/>
            <person name="Vinuesa P."/>
            <person name="Martinez-Romero E."/>
            <person name="Cevallos M.A."/>
            <person name="Romero D."/>
            <person name="Davila G."/>
            <person name="Gonzalez V."/>
        </authorList>
    </citation>
    <scope>NUCLEOTIDE SEQUENCE [LARGE SCALE GENOMIC DNA]</scope>
    <source>
        <strain evidence="2 3">NXC12</strain>
    </source>
</reference>
<feature type="region of interest" description="Disordered" evidence="1">
    <location>
        <begin position="407"/>
        <end position="428"/>
    </location>
</feature>
<organism evidence="2 3">
    <name type="scientific">Rhizobium etli</name>
    <dbReference type="NCBI Taxonomy" id="29449"/>
    <lineage>
        <taxon>Bacteria</taxon>
        <taxon>Pseudomonadati</taxon>
        <taxon>Pseudomonadota</taxon>
        <taxon>Alphaproteobacteria</taxon>
        <taxon>Hyphomicrobiales</taxon>
        <taxon>Rhizobiaceae</taxon>
        <taxon>Rhizobium/Agrobacterium group</taxon>
        <taxon>Rhizobium</taxon>
    </lineage>
</organism>
<name>A0AAN1BGU3_RHIET</name>
<evidence type="ECO:0008006" key="4">
    <source>
        <dbReference type="Google" id="ProtNLM"/>
    </source>
</evidence>
<dbReference type="RefSeq" id="WP_157700410.1">
    <property type="nucleotide sequence ID" value="NZ_CP020906.1"/>
</dbReference>
<accession>A0AAN1BGU3</accession>
<protein>
    <recommendedName>
        <fullName evidence="4">Replication protein</fullName>
    </recommendedName>
</protein>
<gene>
    <name evidence="2" type="ORF">NXC12_CH03020</name>
</gene>
<dbReference type="AlphaFoldDB" id="A0AAN1BGU3"/>
<dbReference type="Proteomes" id="UP000194159">
    <property type="component" value="Chromosome"/>
</dbReference>
<proteinExistence type="predicted"/>
<evidence type="ECO:0000313" key="3">
    <source>
        <dbReference type="Proteomes" id="UP000194159"/>
    </source>
</evidence>